<reference evidence="1" key="1">
    <citation type="journal article" date="2011" name="Plant Physiol.">
        <title>Comprehensive sequence analysis of 24,783 barley full-length cDNAs derived from 12 clone libraries.</title>
        <authorList>
            <person name="Matsumoto T."/>
            <person name="Tanaka T."/>
            <person name="Sakai H."/>
            <person name="Amano N."/>
            <person name="Kanamori H."/>
            <person name="Kurita K."/>
            <person name="Kikuta A."/>
            <person name="Kamiya K."/>
            <person name="Yamamoto M."/>
            <person name="Ikawa H."/>
            <person name="Fujii N."/>
            <person name="Hori K."/>
            <person name="Itoh T."/>
            <person name="Sato K."/>
        </authorList>
    </citation>
    <scope>NUCLEOTIDE SEQUENCE</scope>
    <source>
        <tissue evidence="1">Shoot and root</tissue>
    </source>
</reference>
<dbReference type="AlphaFoldDB" id="F2DWG7"/>
<accession>F2DWG7</accession>
<dbReference type="EMBL" id="AK368235">
    <property type="protein sequence ID" value="BAJ99438.1"/>
    <property type="molecule type" value="mRNA"/>
</dbReference>
<evidence type="ECO:0000313" key="1">
    <source>
        <dbReference type="EMBL" id="BAJ99438.1"/>
    </source>
</evidence>
<organism evidence="1">
    <name type="scientific">Hordeum vulgare subsp. vulgare</name>
    <name type="common">Domesticated barley</name>
    <dbReference type="NCBI Taxonomy" id="112509"/>
    <lineage>
        <taxon>Eukaryota</taxon>
        <taxon>Viridiplantae</taxon>
        <taxon>Streptophyta</taxon>
        <taxon>Embryophyta</taxon>
        <taxon>Tracheophyta</taxon>
        <taxon>Spermatophyta</taxon>
        <taxon>Magnoliopsida</taxon>
        <taxon>Liliopsida</taxon>
        <taxon>Poales</taxon>
        <taxon>Poaceae</taxon>
        <taxon>BOP clade</taxon>
        <taxon>Pooideae</taxon>
        <taxon>Triticodae</taxon>
        <taxon>Triticeae</taxon>
        <taxon>Hordeinae</taxon>
        <taxon>Hordeum</taxon>
    </lineage>
</organism>
<name>F2DWG7_HORVV</name>
<proteinExistence type="evidence at transcript level"/>
<protein>
    <submittedName>
        <fullName evidence="1">Predicted protein</fullName>
    </submittedName>
</protein>
<sequence>MRFADRTRERAPISLLVFPVVGAATITSTKSSARVASRRQAADDAQAVLPFLPCGSTLSRLLLAAPPSTRP</sequence>